<reference evidence="1" key="1">
    <citation type="submission" date="2020-05" db="EMBL/GenBank/DDBJ databases">
        <title>WGS assembly of Panicum virgatum.</title>
        <authorList>
            <person name="Lovell J.T."/>
            <person name="Jenkins J."/>
            <person name="Shu S."/>
            <person name="Juenger T.E."/>
            <person name="Schmutz J."/>
        </authorList>
    </citation>
    <scope>NUCLEOTIDE SEQUENCE</scope>
    <source>
        <strain evidence="1">AP13</strain>
    </source>
</reference>
<organism evidence="1 2">
    <name type="scientific">Panicum virgatum</name>
    <name type="common">Blackwell switchgrass</name>
    <dbReference type="NCBI Taxonomy" id="38727"/>
    <lineage>
        <taxon>Eukaryota</taxon>
        <taxon>Viridiplantae</taxon>
        <taxon>Streptophyta</taxon>
        <taxon>Embryophyta</taxon>
        <taxon>Tracheophyta</taxon>
        <taxon>Spermatophyta</taxon>
        <taxon>Magnoliopsida</taxon>
        <taxon>Liliopsida</taxon>
        <taxon>Poales</taxon>
        <taxon>Poaceae</taxon>
        <taxon>PACMAD clade</taxon>
        <taxon>Panicoideae</taxon>
        <taxon>Panicodae</taxon>
        <taxon>Paniceae</taxon>
        <taxon>Panicinae</taxon>
        <taxon>Panicum</taxon>
        <taxon>Panicum sect. Hiantes</taxon>
    </lineage>
</organism>
<accession>A0A8T0QZZ3</accession>
<dbReference type="Proteomes" id="UP000823388">
    <property type="component" value="Chromosome 6N"/>
</dbReference>
<keyword evidence="2" id="KW-1185">Reference proteome</keyword>
<comment type="caution">
    <text evidence="1">The sequence shown here is derived from an EMBL/GenBank/DDBJ whole genome shotgun (WGS) entry which is preliminary data.</text>
</comment>
<gene>
    <name evidence="1" type="ORF">PVAP13_6NG207503</name>
</gene>
<protein>
    <submittedName>
        <fullName evidence="1">Uncharacterized protein</fullName>
    </submittedName>
</protein>
<evidence type="ECO:0000313" key="2">
    <source>
        <dbReference type="Proteomes" id="UP000823388"/>
    </source>
</evidence>
<dbReference type="AlphaFoldDB" id="A0A8T0QZZ3"/>
<dbReference type="EMBL" id="CM029048">
    <property type="protein sequence ID" value="KAG2578927.1"/>
    <property type="molecule type" value="Genomic_DNA"/>
</dbReference>
<evidence type="ECO:0000313" key="1">
    <source>
        <dbReference type="EMBL" id="KAG2578927.1"/>
    </source>
</evidence>
<proteinExistence type="predicted"/>
<name>A0A8T0QZZ3_PANVG</name>
<sequence length="215" mass="24347">MCLPKCQGGMGFRDIKLFNLAMLGKQGWRLMVAPDSLCARVLKGKYFHNCDFMSARKKKNASHTWRAILAGRKVLQLGCIRRIGDGNDTNIWNDQWLPGGVGMKPLCRKGEAIAEQVSELLSPDSLSWNDGALEQNLVLLDAEAAKRIPLGRSMTDSWAWSGERHRMYTVKSGYHLLAASEAQQRDFMQRRATHSNHVADPRWKQLWKCKVPPKV</sequence>